<comment type="caution">
    <text evidence="3">The sequence shown here is derived from an EMBL/GenBank/DDBJ whole genome shotgun (WGS) entry which is preliminary data.</text>
</comment>
<keyword evidence="1" id="KW-0732">Signal</keyword>
<dbReference type="Pfam" id="PF12697">
    <property type="entry name" value="Abhydrolase_6"/>
    <property type="match status" value="1"/>
</dbReference>
<name>A0A7W9F7G1_9CAUL</name>
<evidence type="ECO:0000259" key="2">
    <source>
        <dbReference type="Pfam" id="PF12697"/>
    </source>
</evidence>
<dbReference type="InterPro" id="IPR029058">
    <property type="entry name" value="AB_hydrolase_fold"/>
</dbReference>
<dbReference type="AlphaFoldDB" id="A0A7W9F7G1"/>
<proteinExistence type="predicted"/>
<keyword evidence="4" id="KW-1185">Reference proteome</keyword>
<dbReference type="PANTHER" id="PTHR43194">
    <property type="entry name" value="HYDROLASE ALPHA/BETA FOLD FAMILY"/>
    <property type="match status" value="1"/>
</dbReference>
<evidence type="ECO:0000256" key="1">
    <source>
        <dbReference type="SAM" id="SignalP"/>
    </source>
</evidence>
<sequence length="311" mass="32903">MYNAFFKARPRLRAALFGLAVCTPSLMIGVTAALAETPGAVAPAFASDRLSVEVVGRGPDVILIPGYGCSREVWRATADRLKATHRVHLVQLAGFAGQPWTHGDGPLLEPAVEALAAYVQTAGLQKPAVIGHSMGGLSALMLAQRHPEAVGRVMAVDNLPFFSALFGPQVTPETARPFADQAAQAMLSQDEAALRAAQEQGAIGLARDPATRTAMVDWTLASDRRALATAIHEVMTTDVRPGLAAMTTPVTVLYAADANGGAPAAMADALWGREYAALPGVKLIRVDDSRHFIMADQPQTFAQRVDQFLAD</sequence>
<dbReference type="Gene3D" id="3.40.50.1820">
    <property type="entry name" value="alpha/beta hydrolase"/>
    <property type="match status" value="1"/>
</dbReference>
<dbReference type="EMBL" id="JACHOQ010000001">
    <property type="protein sequence ID" value="MBB5738895.1"/>
    <property type="molecule type" value="Genomic_DNA"/>
</dbReference>
<dbReference type="InterPro" id="IPR050228">
    <property type="entry name" value="Carboxylesterase_BioH"/>
</dbReference>
<feature type="domain" description="AB hydrolase-1" evidence="2">
    <location>
        <begin position="61"/>
        <end position="303"/>
    </location>
</feature>
<feature type="chain" id="PRO_5030692557" evidence="1">
    <location>
        <begin position="36"/>
        <end position="311"/>
    </location>
</feature>
<dbReference type="RefSeq" id="WP_183215063.1">
    <property type="nucleotide sequence ID" value="NZ_JACHOQ010000001.1"/>
</dbReference>
<feature type="signal peptide" evidence="1">
    <location>
        <begin position="1"/>
        <end position="35"/>
    </location>
</feature>
<accession>A0A7W9F7G1</accession>
<gene>
    <name evidence="3" type="ORF">GGQ93_000586</name>
</gene>
<protein>
    <submittedName>
        <fullName evidence="3">Pimeloyl-ACP methyl ester carboxylesterase</fullName>
    </submittedName>
</protein>
<evidence type="ECO:0000313" key="4">
    <source>
        <dbReference type="Proteomes" id="UP000527324"/>
    </source>
</evidence>
<dbReference type="Proteomes" id="UP000527324">
    <property type="component" value="Unassembled WGS sequence"/>
</dbReference>
<dbReference type="PANTHER" id="PTHR43194:SF5">
    <property type="entry name" value="PIMELOYL-[ACYL-CARRIER PROTEIN] METHYL ESTER ESTERASE"/>
    <property type="match status" value="1"/>
</dbReference>
<dbReference type="SUPFAM" id="SSF53474">
    <property type="entry name" value="alpha/beta-Hydrolases"/>
    <property type="match status" value="1"/>
</dbReference>
<organism evidence="3 4">
    <name type="scientific">Brevundimonas aurantiaca</name>
    <dbReference type="NCBI Taxonomy" id="74316"/>
    <lineage>
        <taxon>Bacteria</taxon>
        <taxon>Pseudomonadati</taxon>
        <taxon>Pseudomonadota</taxon>
        <taxon>Alphaproteobacteria</taxon>
        <taxon>Caulobacterales</taxon>
        <taxon>Caulobacteraceae</taxon>
        <taxon>Brevundimonas</taxon>
    </lineage>
</organism>
<evidence type="ECO:0000313" key="3">
    <source>
        <dbReference type="EMBL" id="MBB5738895.1"/>
    </source>
</evidence>
<reference evidence="3 4" key="1">
    <citation type="submission" date="2020-08" db="EMBL/GenBank/DDBJ databases">
        <title>Genomic Encyclopedia of Type Strains, Phase IV (KMG-IV): sequencing the most valuable type-strain genomes for metagenomic binning, comparative biology and taxonomic classification.</title>
        <authorList>
            <person name="Goeker M."/>
        </authorList>
    </citation>
    <scope>NUCLEOTIDE SEQUENCE [LARGE SCALE GENOMIC DNA]</scope>
    <source>
        <strain evidence="3 4">DSM 4731</strain>
    </source>
</reference>
<dbReference type="InterPro" id="IPR000073">
    <property type="entry name" value="AB_hydrolase_1"/>
</dbReference>